<name>A0A1G8DLH0_9GAMM</name>
<evidence type="ECO:0000313" key="1">
    <source>
        <dbReference type="EMBL" id="SDH58526.1"/>
    </source>
</evidence>
<dbReference type="Proteomes" id="UP000198606">
    <property type="component" value="Unassembled WGS sequence"/>
</dbReference>
<dbReference type="EMBL" id="FNDG01000005">
    <property type="protein sequence ID" value="SDH58526.1"/>
    <property type="molecule type" value="Genomic_DNA"/>
</dbReference>
<protein>
    <recommendedName>
        <fullName evidence="3">Type III secretion protein</fullName>
    </recommendedName>
</protein>
<gene>
    <name evidence="1" type="ORF">SAMN05216588_105305</name>
</gene>
<proteinExistence type="predicted"/>
<organism evidence="1 2">
    <name type="scientific">Phytopseudomonas flavescens</name>
    <dbReference type="NCBI Taxonomy" id="29435"/>
    <lineage>
        <taxon>Bacteria</taxon>
        <taxon>Pseudomonadati</taxon>
        <taxon>Pseudomonadota</taxon>
        <taxon>Gammaproteobacteria</taxon>
        <taxon>Pseudomonadales</taxon>
        <taxon>Pseudomonadaceae</taxon>
        <taxon>Phytopseudomonas</taxon>
    </lineage>
</organism>
<reference evidence="1 2" key="1">
    <citation type="submission" date="2016-10" db="EMBL/GenBank/DDBJ databases">
        <authorList>
            <person name="de Groot N.N."/>
        </authorList>
    </citation>
    <scope>NUCLEOTIDE SEQUENCE [LARGE SCALE GENOMIC DNA]</scope>
    <source>
        <strain evidence="1 2">LMG 18387</strain>
    </source>
</reference>
<dbReference type="STRING" id="29435.SAMN05216588_105305"/>
<accession>A0A1G8DLH0</accession>
<evidence type="ECO:0000313" key="2">
    <source>
        <dbReference type="Proteomes" id="UP000198606"/>
    </source>
</evidence>
<sequence>MDGLTAGWIRWWYAAGDPASAGWNVCSGGELAALAFRAPISRHACIADSRAVQLAQPPEPHQGLLRWIGLSHAEQLFTLHLVEGICAPSRPGGALSSADEHWCRSLAKALRPGLWLPAGTVDARLLLGAWVGPQRWARARLQWPSVALDGLPQGLPGNRLDALWSAVLWRVSQGGEHAGQA</sequence>
<dbReference type="RefSeq" id="WP_167359733.1">
    <property type="nucleotide sequence ID" value="NZ_FNDG01000005.1"/>
</dbReference>
<evidence type="ECO:0008006" key="3">
    <source>
        <dbReference type="Google" id="ProtNLM"/>
    </source>
</evidence>
<dbReference type="AlphaFoldDB" id="A0A1G8DLH0"/>